<proteinExistence type="predicted"/>
<evidence type="ECO:0000256" key="2">
    <source>
        <dbReference type="ARBA" id="ARBA00004651"/>
    </source>
</evidence>
<keyword evidence="6" id="KW-0808">Transferase</keyword>
<keyword evidence="10" id="KW-0067">ATP-binding</keyword>
<keyword evidence="5" id="KW-0597">Phosphoprotein</keyword>
<keyword evidence="7 14" id="KW-0812">Transmembrane</keyword>
<keyword evidence="13 14" id="KW-0472">Membrane</keyword>
<dbReference type="Gene3D" id="6.10.340.10">
    <property type="match status" value="1"/>
</dbReference>
<evidence type="ECO:0000256" key="11">
    <source>
        <dbReference type="ARBA" id="ARBA00022989"/>
    </source>
</evidence>
<evidence type="ECO:0000259" key="15">
    <source>
        <dbReference type="PROSITE" id="PS50885"/>
    </source>
</evidence>
<name>A0ABU5CKN4_9BACI</name>
<evidence type="ECO:0000256" key="5">
    <source>
        <dbReference type="ARBA" id="ARBA00022553"/>
    </source>
</evidence>
<dbReference type="SUPFAM" id="SSF47384">
    <property type="entry name" value="Homodimeric domain of signal transducing histidine kinase"/>
    <property type="match status" value="1"/>
</dbReference>
<dbReference type="GO" id="GO:0016301">
    <property type="term" value="F:kinase activity"/>
    <property type="evidence" value="ECO:0007669"/>
    <property type="project" value="UniProtKB-KW"/>
</dbReference>
<protein>
    <recommendedName>
        <fullName evidence="3">histidine kinase</fullName>
        <ecNumber evidence="3">2.7.13.3</ecNumber>
    </recommendedName>
</protein>
<keyword evidence="12" id="KW-0902">Two-component regulatory system</keyword>
<evidence type="ECO:0000256" key="6">
    <source>
        <dbReference type="ARBA" id="ARBA00022679"/>
    </source>
</evidence>
<evidence type="ECO:0000313" key="16">
    <source>
        <dbReference type="EMBL" id="MDY0406926.1"/>
    </source>
</evidence>
<evidence type="ECO:0000256" key="9">
    <source>
        <dbReference type="ARBA" id="ARBA00022777"/>
    </source>
</evidence>
<dbReference type="PROSITE" id="PS50885">
    <property type="entry name" value="HAMP"/>
    <property type="match status" value="1"/>
</dbReference>
<dbReference type="PANTHER" id="PTHR45528">
    <property type="entry name" value="SENSOR HISTIDINE KINASE CPXA"/>
    <property type="match status" value="1"/>
</dbReference>
<accession>A0ABU5CKN4</accession>
<dbReference type="RefSeq" id="WP_320385114.1">
    <property type="nucleotide sequence ID" value="NZ_JAROCA020000003.1"/>
</dbReference>
<organism evidence="16 17">
    <name type="scientific">Tigheibacillus jepli</name>
    <dbReference type="NCBI Taxonomy" id="3035914"/>
    <lineage>
        <taxon>Bacteria</taxon>
        <taxon>Bacillati</taxon>
        <taxon>Bacillota</taxon>
        <taxon>Bacilli</taxon>
        <taxon>Bacillales</taxon>
        <taxon>Bacillaceae</taxon>
        <taxon>Tigheibacillus</taxon>
    </lineage>
</organism>
<keyword evidence="11 14" id="KW-1133">Transmembrane helix</keyword>
<dbReference type="InterPro" id="IPR003660">
    <property type="entry name" value="HAMP_dom"/>
</dbReference>
<keyword evidence="9 16" id="KW-0418">Kinase</keyword>
<evidence type="ECO:0000256" key="14">
    <source>
        <dbReference type="SAM" id="Phobius"/>
    </source>
</evidence>
<evidence type="ECO:0000256" key="12">
    <source>
        <dbReference type="ARBA" id="ARBA00023012"/>
    </source>
</evidence>
<dbReference type="EC" id="2.7.13.3" evidence="3"/>
<evidence type="ECO:0000256" key="1">
    <source>
        <dbReference type="ARBA" id="ARBA00000085"/>
    </source>
</evidence>
<feature type="domain" description="HAMP" evidence="15">
    <location>
        <begin position="140"/>
        <end position="192"/>
    </location>
</feature>
<dbReference type="CDD" id="cd00082">
    <property type="entry name" value="HisKA"/>
    <property type="match status" value="1"/>
</dbReference>
<dbReference type="InterPro" id="IPR036097">
    <property type="entry name" value="HisK_dim/P_sf"/>
</dbReference>
<gene>
    <name evidence="16" type="ORF">P5G51_017685</name>
</gene>
<comment type="subcellular location">
    <subcellularLocation>
        <location evidence="2">Cell membrane</location>
        <topology evidence="2">Multi-pass membrane protein</topology>
    </subcellularLocation>
</comment>
<sequence length="249" mass="28915">MNNNSWNKREILVSALNEQYQSFSDVDRIYDFLQEQDMQLILYNSRENRVLVSTMPGSVVRGFGRNNDFSDTQKNVWEYRTDKFVTSRITILPASSNLELILLTPMKDLQAVRHTFVIRLLIVFIIGAVVAVLLSSILTNKLVTPLTRLKYQLKKIEKRKFDDIEPIRATGEIKEVAKSVYDMANELNRYIRSQQSFFQNASHELKTPLMTIQGYAEGIKENVFDEAEKEKGLEVMVNEVKRLKKLLMK</sequence>
<keyword evidence="8" id="KW-0547">Nucleotide-binding</keyword>
<dbReference type="Gene3D" id="1.10.287.130">
    <property type="match status" value="1"/>
</dbReference>
<dbReference type="Proteomes" id="UP001228376">
    <property type="component" value="Unassembled WGS sequence"/>
</dbReference>
<keyword evidence="4" id="KW-1003">Cell membrane</keyword>
<evidence type="ECO:0000256" key="8">
    <source>
        <dbReference type="ARBA" id="ARBA00022741"/>
    </source>
</evidence>
<evidence type="ECO:0000256" key="4">
    <source>
        <dbReference type="ARBA" id="ARBA00022475"/>
    </source>
</evidence>
<dbReference type="InterPro" id="IPR050398">
    <property type="entry name" value="HssS/ArlS-like"/>
</dbReference>
<dbReference type="InterPro" id="IPR003661">
    <property type="entry name" value="HisK_dim/P_dom"/>
</dbReference>
<evidence type="ECO:0000313" key="17">
    <source>
        <dbReference type="Proteomes" id="UP001228376"/>
    </source>
</evidence>
<evidence type="ECO:0000256" key="10">
    <source>
        <dbReference type="ARBA" id="ARBA00022840"/>
    </source>
</evidence>
<comment type="caution">
    <text evidence="16">The sequence shown here is derived from an EMBL/GenBank/DDBJ whole genome shotgun (WGS) entry which is preliminary data.</text>
</comment>
<comment type="catalytic activity">
    <reaction evidence="1">
        <text>ATP + protein L-histidine = ADP + protein N-phospho-L-histidine.</text>
        <dbReference type="EC" id="2.7.13.3"/>
    </reaction>
</comment>
<evidence type="ECO:0000256" key="7">
    <source>
        <dbReference type="ARBA" id="ARBA00022692"/>
    </source>
</evidence>
<dbReference type="SMART" id="SM00388">
    <property type="entry name" value="HisKA"/>
    <property type="match status" value="1"/>
</dbReference>
<dbReference type="PANTHER" id="PTHR45528:SF1">
    <property type="entry name" value="SENSOR HISTIDINE KINASE CPXA"/>
    <property type="match status" value="1"/>
</dbReference>
<dbReference type="EMBL" id="JAROCA020000003">
    <property type="protein sequence ID" value="MDY0406926.1"/>
    <property type="molecule type" value="Genomic_DNA"/>
</dbReference>
<feature type="transmembrane region" description="Helical" evidence="14">
    <location>
        <begin position="116"/>
        <end position="138"/>
    </location>
</feature>
<dbReference type="Pfam" id="PF00512">
    <property type="entry name" value="HisKA"/>
    <property type="match status" value="1"/>
</dbReference>
<evidence type="ECO:0000256" key="3">
    <source>
        <dbReference type="ARBA" id="ARBA00012438"/>
    </source>
</evidence>
<evidence type="ECO:0000256" key="13">
    <source>
        <dbReference type="ARBA" id="ARBA00023136"/>
    </source>
</evidence>
<reference evidence="16 17" key="1">
    <citation type="submission" date="2023-10" db="EMBL/GenBank/DDBJ databases">
        <title>179-bfca-hs.</title>
        <authorList>
            <person name="Miliotis G."/>
            <person name="Sengupta P."/>
            <person name="Hameed A."/>
            <person name="Chuvochina M."/>
            <person name="Mcdonagh F."/>
            <person name="Simpson A.C."/>
            <person name="Singh N.K."/>
            <person name="Rekha P.D."/>
            <person name="Raman K."/>
            <person name="Hugenholtz P."/>
            <person name="Venkateswaran K."/>
        </authorList>
    </citation>
    <scope>NUCLEOTIDE SEQUENCE [LARGE SCALE GENOMIC DNA]</scope>
    <source>
        <strain evidence="16 17">179-BFC-A-HS</strain>
    </source>
</reference>
<keyword evidence="17" id="KW-1185">Reference proteome</keyword>